<gene>
    <name evidence="3" type="ORF">ROA7450_00222</name>
</gene>
<keyword evidence="2" id="KW-0472">Membrane</keyword>
<dbReference type="Proteomes" id="UP000193061">
    <property type="component" value="Unassembled WGS sequence"/>
</dbReference>
<reference evidence="3 4" key="1">
    <citation type="submission" date="2017-03" db="EMBL/GenBank/DDBJ databases">
        <authorList>
            <person name="Afonso C.L."/>
            <person name="Miller P.J."/>
            <person name="Scott M.A."/>
            <person name="Spackman E."/>
            <person name="Goraichik I."/>
            <person name="Dimitrov K.M."/>
            <person name="Suarez D.L."/>
            <person name="Swayne D.E."/>
        </authorList>
    </citation>
    <scope>NUCLEOTIDE SEQUENCE [LARGE SCALE GENOMIC DNA]</scope>
    <source>
        <strain evidence="3 4">CECT 7450</strain>
    </source>
</reference>
<accession>A0A1X6Y8J3</accession>
<evidence type="ECO:0000313" key="3">
    <source>
        <dbReference type="EMBL" id="SLN13785.1"/>
    </source>
</evidence>
<keyword evidence="2" id="KW-0812">Transmembrane</keyword>
<feature type="transmembrane region" description="Helical" evidence="2">
    <location>
        <begin position="75"/>
        <end position="93"/>
    </location>
</feature>
<keyword evidence="4" id="KW-1185">Reference proteome</keyword>
<sequence length="204" mass="22002">MRICSGELLWLVLSAMRNDNTNRTPKGTGVTSDEQGQEVLAVLQASPARRGFGVGAMGLLGFLLIYVALSRPPQNILGLAFLLVIGAGGLWLARAMWLATAQYLVLTKTELRSSSGELLARVEDIAGIERGMFAFKPSSGFTLKLKVPAARRWQPGLWWRLGAKLGVGGMTSRGQAKAMADTISATKDQVSQSPPNRYSPHHPN</sequence>
<dbReference type="AlphaFoldDB" id="A0A1X6Y8J3"/>
<protein>
    <submittedName>
        <fullName evidence="3">Uncharacterized protein</fullName>
    </submittedName>
</protein>
<feature type="transmembrane region" description="Helical" evidence="2">
    <location>
        <begin position="51"/>
        <end position="69"/>
    </location>
</feature>
<proteinExistence type="predicted"/>
<feature type="compositionally biased region" description="Polar residues" evidence="1">
    <location>
        <begin position="183"/>
        <end position="196"/>
    </location>
</feature>
<evidence type="ECO:0000256" key="1">
    <source>
        <dbReference type="SAM" id="MobiDB-lite"/>
    </source>
</evidence>
<feature type="region of interest" description="Disordered" evidence="1">
    <location>
        <begin position="181"/>
        <end position="204"/>
    </location>
</feature>
<keyword evidence="2" id="KW-1133">Transmembrane helix</keyword>
<dbReference type="EMBL" id="FWFX01000001">
    <property type="protein sequence ID" value="SLN13785.1"/>
    <property type="molecule type" value="Genomic_DNA"/>
</dbReference>
<name>A0A1X6Y8J3_9RHOB</name>
<evidence type="ECO:0000313" key="4">
    <source>
        <dbReference type="Proteomes" id="UP000193061"/>
    </source>
</evidence>
<organism evidence="3 4">
    <name type="scientific">Roseovarius albus</name>
    <dbReference type="NCBI Taxonomy" id="1247867"/>
    <lineage>
        <taxon>Bacteria</taxon>
        <taxon>Pseudomonadati</taxon>
        <taxon>Pseudomonadota</taxon>
        <taxon>Alphaproteobacteria</taxon>
        <taxon>Rhodobacterales</taxon>
        <taxon>Roseobacteraceae</taxon>
        <taxon>Roseovarius</taxon>
    </lineage>
</organism>
<evidence type="ECO:0000256" key="2">
    <source>
        <dbReference type="SAM" id="Phobius"/>
    </source>
</evidence>